<reference evidence="7" key="1">
    <citation type="submission" date="2018-05" db="EMBL/GenBank/DDBJ databases">
        <authorList>
            <person name="Lanie J.A."/>
            <person name="Ng W.-L."/>
            <person name="Kazmierczak K.M."/>
            <person name="Andrzejewski T.M."/>
            <person name="Davidsen T.M."/>
            <person name="Wayne K.J."/>
            <person name="Tettelin H."/>
            <person name="Glass J.I."/>
            <person name="Rusch D."/>
            <person name="Podicherti R."/>
            <person name="Tsui H.-C.T."/>
            <person name="Winkler M.E."/>
        </authorList>
    </citation>
    <scope>NUCLEOTIDE SEQUENCE</scope>
</reference>
<organism evidence="7">
    <name type="scientific">marine metagenome</name>
    <dbReference type="NCBI Taxonomy" id="408172"/>
    <lineage>
        <taxon>unclassified sequences</taxon>
        <taxon>metagenomes</taxon>
        <taxon>ecological metagenomes</taxon>
    </lineage>
</organism>
<evidence type="ECO:0000256" key="1">
    <source>
        <dbReference type="ARBA" id="ARBA00004141"/>
    </source>
</evidence>
<dbReference type="Pfam" id="PF00892">
    <property type="entry name" value="EamA"/>
    <property type="match status" value="1"/>
</dbReference>
<feature type="transmembrane region" description="Helical" evidence="5">
    <location>
        <begin position="151"/>
        <end position="175"/>
    </location>
</feature>
<keyword evidence="3 5" id="KW-1133">Transmembrane helix</keyword>
<feature type="non-terminal residue" evidence="7">
    <location>
        <position position="216"/>
    </location>
</feature>
<evidence type="ECO:0000256" key="5">
    <source>
        <dbReference type="SAM" id="Phobius"/>
    </source>
</evidence>
<sequence>VPTQILPLVLLIGGEICFGATFSITRLAMDEGIPFFAYTFWSSFGALILLFPVIVLRRNFPVLSRQHLWFYAASGIFGLALPYTMLAVVAPHIPPATLSLVITLAPILTYAIAIILKMDRIHWIRMVGIAAGVGGVFCVLLPTTSLPDPSAWVWMLVALTVPFSFAAMAILAARLRPISAGSYDSAFGLLAVATLVLVPIMAATGQLWIFTGPMSD</sequence>
<proteinExistence type="predicted"/>
<feature type="transmembrane region" description="Helical" evidence="5">
    <location>
        <begin position="123"/>
        <end position="145"/>
    </location>
</feature>
<gene>
    <name evidence="7" type="ORF">METZ01_LOCUS289046</name>
</gene>
<dbReference type="InterPro" id="IPR050638">
    <property type="entry name" value="AA-Vitamin_Transporters"/>
</dbReference>
<evidence type="ECO:0000256" key="2">
    <source>
        <dbReference type="ARBA" id="ARBA00022692"/>
    </source>
</evidence>
<feature type="transmembrane region" description="Helical" evidence="5">
    <location>
        <begin position="7"/>
        <end position="29"/>
    </location>
</feature>
<feature type="transmembrane region" description="Helical" evidence="5">
    <location>
        <begin position="35"/>
        <end position="56"/>
    </location>
</feature>
<dbReference type="GO" id="GO:0016020">
    <property type="term" value="C:membrane"/>
    <property type="evidence" value="ECO:0007669"/>
    <property type="project" value="UniProtKB-SubCell"/>
</dbReference>
<feature type="non-terminal residue" evidence="7">
    <location>
        <position position="1"/>
    </location>
</feature>
<keyword evidence="4 5" id="KW-0472">Membrane</keyword>
<feature type="transmembrane region" description="Helical" evidence="5">
    <location>
        <begin position="96"/>
        <end position="116"/>
    </location>
</feature>
<comment type="subcellular location">
    <subcellularLocation>
        <location evidence="1">Membrane</location>
        <topology evidence="1">Multi-pass membrane protein</topology>
    </subcellularLocation>
</comment>
<evidence type="ECO:0000256" key="3">
    <source>
        <dbReference type="ARBA" id="ARBA00022989"/>
    </source>
</evidence>
<evidence type="ECO:0000313" key="7">
    <source>
        <dbReference type="EMBL" id="SVC36192.1"/>
    </source>
</evidence>
<dbReference type="SUPFAM" id="SSF103481">
    <property type="entry name" value="Multidrug resistance efflux transporter EmrE"/>
    <property type="match status" value="1"/>
</dbReference>
<dbReference type="PANTHER" id="PTHR32322:SF2">
    <property type="entry name" value="EAMA DOMAIN-CONTAINING PROTEIN"/>
    <property type="match status" value="1"/>
</dbReference>
<dbReference type="PANTHER" id="PTHR32322">
    <property type="entry name" value="INNER MEMBRANE TRANSPORTER"/>
    <property type="match status" value="1"/>
</dbReference>
<dbReference type="AlphaFoldDB" id="A0A382LM63"/>
<keyword evidence="2 5" id="KW-0812">Transmembrane</keyword>
<evidence type="ECO:0000259" key="6">
    <source>
        <dbReference type="Pfam" id="PF00892"/>
    </source>
</evidence>
<dbReference type="EMBL" id="UINC01087111">
    <property type="protein sequence ID" value="SVC36192.1"/>
    <property type="molecule type" value="Genomic_DNA"/>
</dbReference>
<dbReference type="InterPro" id="IPR037185">
    <property type="entry name" value="EmrE-like"/>
</dbReference>
<protein>
    <recommendedName>
        <fullName evidence="6">EamA domain-containing protein</fullName>
    </recommendedName>
</protein>
<evidence type="ECO:0000256" key="4">
    <source>
        <dbReference type="ARBA" id="ARBA00023136"/>
    </source>
</evidence>
<feature type="domain" description="EamA" evidence="6">
    <location>
        <begin position="8"/>
        <end position="140"/>
    </location>
</feature>
<name>A0A382LM63_9ZZZZ</name>
<feature type="transmembrane region" description="Helical" evidence="5">
    <location>
        <begin position="187"/>
        <end position="210"/>
    </location>
</feature>
<accession>A0A382LM63</accession>
<feature type="transmembrane region" description="Helical" evidence="5">
    <location>
        <begin position="68"/>
        <end position="90"/>
    </location>
</feature>
<dbReference type="InterPro" id="IPR000620">
    <property type="entry name" value="EamA_dom"/>
</dbReference>